<dbReference type="SUPFAM" id="SSF75217">
    <property type="entry name" value="alpha/beta knot"/>
    <property type="match status" value="1"/>
</dbReference>
<organism evidence="1 2">
    <name type="scientific">Pyrobaculum calidifontis (strain DSM 21063 / JCM 11548 / VA1)</name>
    <dbReference type="NCBI Taxonomy" id="410359"/>
    <lineage>
        <taxon>Archaea</taxon>
        <taxon>Thermoproteota</taxon>
        <taxon>Thermoprotei</taxon>
        <taxon>Thermoproteales</taxon>
        <taxon>Thermoproteaceae</taxon>
        <taxon>Pyrobaculum</taxon>
    </lineage>
</organism>
<dbReference type="GeneID" id="4909625"/>
<sequence>MRRFLVVTSTEAFKRQPHIHAKILTAALLISNGVRQDAEAVFYLVDLDRAVKVVGARVKRLYPDEESAAGFLKKAILGKPLPGVVVKSGVRELALGALLGPEGPQQCLPKPPFTYLVKLQEYGISPHCGLGLGNLPPHHQVAVVNIAADRLLYGRRPWP</sequence>
<dbReference type="OrthoDB" id="28139at2157"/>
<gene>
    <name evidence="1" type="ordered locus">Pcal_1725</name>
</gene>
<accession>A3MWX5</accession>
<name>A3MWX5_PYRCJ</name>
<dbReference type="EMBL" id="CP000561">
    <property type="protein sequence ID" value="ABO09142.1"/>
    <property type="molecule type" value="Genomic_DNA"/>
</dbReference>
<proteinExistence type="predicted"/>
<keyword evidence="2" id="KW-1185">Reference proteome</keyword>
<dbReference type="InterPro" id="IPR029028">
    <property type="entry name" value="Alpha/beta_knot_MTases"/>
</dbReference>
<evidence type="ECO:0000313" key="2">
    <source>
        <dbReference type="Proteomes" id="UP000001431"/>
    </source>
</evidence>
<dbReference type="Gene3D" id="3.40.1280.10">
    <property type="match status" value="1"/>
</dbReference>
<dbReference type="STRING" id="410359.Pcal_1725"/>
<dbReference type="AlphaFoldDB" id="A3MWX5"/>
<dbReference type="Proteomes" id="UP000001431">
    <property type="component" value="Chromosome"/>
</dbReference>
<dbReference type="RefSeq" id="WP_011850401.1">
    <property type="nucleotide sequence ID" value="NC_009073.1"/>
</dbReference>
<dbReference type="KEGG" id="pcl:Pcal_1725"/>
<reference evidence="1" key="1">
    <citation type="submission" date="2007-02" db="EMBL/GenBank/DDBJ databases">
        <title>Complete sequence of Pyrobaculum calidifontis JCM 11548.</title>
        <authorList>
            <consortium name="US DOE Joint Genome Institute"/>
            <person name="Copeland A."/>
            <person name="Lucas S."/>
            <person name="Lapidus A."/>
            <person name="Barry K."/>
            <person name="Glavina del Rio T."/>
            <person name="Dalin E."/>
            <person name="Tice H."/>
            <person name="Pitluck S."/>
            <person name="Chain P."/>
            <person name="Malfatti S."/>
            <person name="Shin M."/>
            <person name="Vergez L."/>
            <person name="Schmutz J."/>
            <person name="Larimer F."/>
            <person name="Land M."/>
            <person name="Hauser L."/>
            <person name="Kyrpides N."/>
            <person name="Mikhailova N."/>
            <person name="Cozen A.E."/>
            <person name="Fitz-Gibbon S.T."/>
            <person name="House C.H."/>
            <person name="Saltikov C."/>
            <person name="Lowe T.M."/>
            <person name="Richardson P."/>
        </authorList>
    </citation>
    <scope>NUCLEOTIDE SEQUENCE [LARGE SCALE GENOMIC DNA]</scope>
    <source>
        <strain evidence="1">JCM 11548</strain>
    </source>
</reference>
<dbReference type="InterPro" id="IPR029026">
    <property type="entry name" value="tRNA_m1G_MTases_N"/>
</dbReference>
<protein>
    <submittedName>
        <fullName evidence="1">Uncharacterized protein</fullName>
    </submittedName>
</protein>
<evidence type="ECO:0000313" key="1">
    <source>
        <dbReference type="EMBL" id="ABO09142.1"/>
    </source>
</evidence>
<dbReference type="eggNOG" id="arCOG01240">
    <property type="taxonomic scope" value="Archaea"/>
</dbReference>
<dbReference type="HOGENOM" id="CLU_1656948_0_0_2"/>